<evidence type="ECO:0000256" key="1">
    <source>
        <dbReference type="ARBA" id="ARBA00008668"/>
    </source>
</evidence>
<dbReference type="GO" id="GO:0016788">
    <property type="term" value="F:hydrolase activity, acting on ester bonds"/>
    <property type="evidence" value="ECO:0007669"/>
    <property type="project" value="InterPro"/>
</dbReference>
<keyword evidence="6" id="KW-1185">Reference proteome</keyword>
<comment type="similarity">
    <text evidence="1">Belongs to the 'GDSL' lipolytic enzyme family.</text>
</comment>
<proteinExistence type="inferred from homology"/>
<dbReference type="InterPro" id="IPR035669">
    <property type="entry name" value="SGNH_plant_lipase-like"/>
</dbReference>
<feature type="signal peptide" evidence="4">
    <location>
        <begin position="1"/>
        <end position="26"/>
    </location>
</feature>
<feature type="chain" id="PRO_5043810047" evidence="4">
    <location>
        <begin position="27"/>
        <end position="329"/>
    </location>
</feature>
<dbReference type="PANTHER" id="PTHR45648">
    <property type="entry name" value="GDSL LIPASE/ACYLHYDROLASE FAMILY PROTEIN (AFU_ORTHOLOGUE AFUA_4G14700)"/>
    <property type="match status" value="1"/>
</dbReference>
<dbReference type="SUPFAM" id="SSF52266">
    <property type="entry name" value="SGNH hydrolase"/>
    <property type="match status" value="1"/>
</dbReference>
<accession>A0AAV9BC79</accession>
<evidence type="ECO:0000313" key="5">
    <source>
        <dbReference type="EMBL" id="KAK1273985.1"/>
    </source>
</evidence>
<reference evidence="5" key="2">
    <citation type="submission" date="2023-06" db="EMBL/GenBank/DDBJ databases">
        <authorList>
            <person name="Ma L."/>
            <person name="Liu K.-W."/>
            <person name="Li Z."/>
            <person name="Hsiao Y.-Y."/>
            <person name="Qi Y."/>
            <person name="Fu T."/>
            <person name="Tang G."/>
            <person name="Zhang D."/>
            <person name="Sun W.-H."/>
            <person name="Liu D.-K."/>
            <person name="Li Y."/>
            <person name="Chen G.-Z."/>
            <person name="Liu X.-D."/>
            <person name="Liao X.-Y."/>
            <person name="Jiang Y.-T."/>
            <person name="Yu X."/>
            <person name="Hao Y."/>
            <person name="Huang J."/>
            <person name="Zhao X.-W."/>
            <person name="Ke S."/>
            <person name="Chen Y.-Y."/>
            <person name="Wu W.-L."/>
            <person name="Hsu J.-L."/>
            <person name="Lin Y.-F."/>
            <person name="Huang M.-D."/>
            <person name="Li C.-Y."/>
            <person name="Huang L."/>
            <person name="Wang Z.-W."/>
            <person name="Zhao X."/>
            <person name="Zhong W.-Y."/>
            <person name="Peng D.-H."/>
            <person name="Ahmad S."/>
            <person name="Lan S."/>
            <person name="Zhang J.-S."/>
            <person name="Tsai W.-C."/>
            <person name="Van De Peer Y."/>
            <person name="Liu Z.-J."/>
        </authorList>
    </citation>
    <scope>NUCLEOTIDE SEQUENCE</scope>
    <source>
        <strain evidence="5">SCP</strain>
        <tissue evidence="5">Leaves</tissue>
    </source>
</reference>
<dbReference type="CDD" id="cd01837">
    <property type="entry name" value="SGNH_plant_lipase_like"/>
    <property type="match status" value="1"/>
</dbReference>
<dbReference type="GO" id="GO:0016042">
    <property type="term" value="P:lipid catabolic process"/>
    <property type="evidence" value="ECO:0007669"/>
    <property type="project" value="UniProtKB-KW"/>
</dbReference>
<gene>
    <name evidence="5" type="ORF">QJS04_geneDACA009673</name>
</gene>
<keyword evidence="4" id="KW-0732">Signal</keyword>
<dbReference type="PANTHER" id="PTHR45648:SF172">
    <property type="entry name" value="(WILD MALAYSIAN BANANA) HYPOTHETICAL PROTEIN"/>
    <property type="match status" value="1"/>
</dbReference>
<dbReference type="Gene3D" id="3.40.50.1110">
    <property type="entry name" value="SGNH hydrolase"/>
    <property type="match status" value="1"/>
</dbReference>
<keyword evidence="3" id="KW-0443">Lipid metabolism</keyword>
<reference evidence="5" key="1">
    <citation type="journal article" date="2023" name="Nat. Commun.">
        <title>Diploid and tetraploid genomes of Acorus and the evolution of monocots.</title>
        <authorList>
            <person name="Ma L."/>
            <person name="Liu K.W."/>
            <person name="Li Z."/>
            <person name="Hsiao Y.Y."/>
            <person name="Qi Y."/>
            <person name="Fu T."/>
            <person name="Tang G.D."/>
            <person name="Zhang D."/>
            <person name="Sun W.H."/>
            <person name="Liu D.K."/>
            <person name="Li Y."/>
            <person name="Chen G.Z."/>
            <person name="Liu X.D."/>
            <person name="Liao X.Y."/>
            <person name="Jiang Y.T."/>
            <person name="Yu X."/>
            <person name="Hao Y."/>
            <person name="Huang J."/>
            <person name="Zhao X.W."/>
            <person name="Ke S."/>
            <person name="Chen Y.Y."/>
            <person name="Wu W.L."/>
            <person name="Hsu J.L."/>
            <person name="Lin Y.F."/>
            <person name="Huang M.D."/>
            <person name="Li C.Y."/>
            <person name="Huang L."/>
            <person name="Wang Z.W."/>
            <person name="Zhao X."/>
            <person name="Zhong W.Y."/>
            <person name="Peng D.H."/>
            <person name="Ahmad S."/>
            <person name="Lan S."/>
            <person name="Zhang J.S."/>
            <person name="Tsai W.C."/>
            <person name="Van de Peer Y."/>
            <person name="Liu Z.J."/>
        </authorList>
    </citation>
    <scope>NUCLEOTIDE SEQUENCE</scope>
    <source>
        <strain evidence="5">SCP</strain>
    </source>
</reference>
<evidence type="ECO:0000256" key="3">
    <source>
        <dbReference type="ARBA" id="ARBA00022963"/>
    </source>
</evidence>
<comment type="caution">
    <text evidence="5">The sequence shown here is derived from an EMBL/GenBank/DDBJ whole genome shotgun (WGS) entry which is preliminary data.</text>
</comment>
<dbReference type="InterPro" id="IPR036514">
    <property type="entry name" value="SGNH_hydro_sf"/>
</dbReference>
<dbReference type="Pfam" id="PF00657">
    <property type="entry name" value="Lipase_GDSL"/>
    <property type="match status" value="1"/>
</dbReference>
<evidence type="ECO:0000313" key="6">
    <source>
        <dbReference type="Proteomes" id="UP001179952"/>
    </source>
</evidence>
<dbReference type="Proteomes" id="UP001179952">
    <property type="component" value="Unassembled WGS sequence"/>
</dbReference>
<dbReference type="InterPro" id="IPR001087">
    <property type="entry name" value="GDSL"/>
</dbReference>
<dbReference type="InterPro" id="IPR051058">
    <property type="entry name" value="GDSL_Est/Lipase"/>
</dbReference>
<keyword evidence="3" id="KW-0442">Lipid degradation</keyword>
<evidence type="ECO:0000256" key="2">
    <source>
        <dbReference type="ARBA" id="ARBA00022801"/>
    </source>
</evidence>
<dbReference type="AlphaFoldDB" id="A0AAV9BC79"/>
<evidence type="ECO:0000256" key="4">
    <source>
        <dbReference type="SAM" id="SignalP"/>
    </source>
</evidence>
<dbReference type="EMBL" id="JAUJYN010000004">
    <property type="protein sequence ID" value="KAK1273985.1"/>
    <property type="molecule type" value="Genomic_DNA"/>
</dbReference>
<keyword evidence="2" id="KW-0378">Hydrolase</keyword>
<name>A0AAV9BC79_ACOGR</name>
<protein>
    <submittedName>
        <fullName evidence="5">GDSL esterase/lipase</fullName>
    </submittedName>
</protein>
<organism evidence="5 6">
    <name type="scientific">Acorus gramineus</name>
    <name type="common">Dwarf sweet flag</name>
    <dbReference type="NCBI Taxonomy" id="55184"/>
    <lineage>
        <taxon>Eukaryota</taxon>
        <taxon>Viridiplantae</taxon>
        <taxon>Streptophyta</taxon>
        <taxon>Embryophyta</taxon>
        <taxon>Tracheophyta</taxon>
        <taxon>Spermatophyta</taxon>
        <taxon>Magnoliopsida</taxon>
        <taxon>Liliopsida</taxon>
        <taxon>Acoraceae</taxon>
        <taxon>Acorus</taxon>
    </lineage>
</organism>
<sequence>MEGKGLHILLSCISLVTLLSIQFADAGVPTIYVFGDSSADVGNNNYLSMNAAKANFPFNGIDFPGGVPTGRFGNGYVVSDYMDELKQSHYYGCNQGNEIPVTQQLHYFSTIVSNLTSYTGKASADRLLSESLFLVSIGSNDILADFMRFSPQNNTHKDEYVAILISKYEDHLKKLYSLGERKFGILGMGLLGCNPAMRSKTPSGDCVEDLNVYSRKFNRAAISMLRHLRSSSEGMKYSFGDSIMFWSNILRDPHLYGLKELKSACCGGGRLNGESPCTPNATYCSNRHQYMFWDRVHPSQATYKLTVQAFYDDGSSRFVYPITFKQLTA</sequence>